<dbReference type="InterPro" id="IPR022408">
    <property type="entry name" value="Acyl-CoA-binding_prot_CS"/>
</dbReference>
<dbReference type="EMBL" id="JACAQV010000010">
    <property type="protein sequence ID" value="NWF07901.1"/>
    <property type="molecule type" value="Genomic_DNA"/>
</dbReference>
<protein>
    <submittedName>
        <fullName evidence="3 4">Acyl-CoA-binding protein</fullName>
    </submittedName>
</protein>
<dbReference type="GO" id="GO:0006631">
    <property type="term" value="P:fatty acid metabolic process"/>
    <property type="evidence" value="ECO:0007669"/>
    <property type="project" value="TreeGrafter"/>
</dbReference>
<organism evidence="4 5">
    <name type="scientific">Pseudomonas salomonii</name>
    <dbReference type="NCBI Taxonomy" id="191391"/>
    <lineage>
        <taxon>Bacteria</taxon>
        <taxon>Pseudomonadati</taxon>
        <taxon>Pseudomonadota</taxon>
        <taxon>Gammaproteobacteria</taxon>
        <taxon>Pseudomonadales</taxon>
        <taxon>Pseudomonadaceae</taxon>
        <taxon>Pseudomonas</taxon>
    </lineage>
</organism>
<dbReference type="PRINTS" id="PR00689">
    <property type="entry name" value="ACOABINDINGP"/>
</dbReference>
<evidence type="ECO:0000313" key="4">
    <source>
        <dbReference type="EMBL" id="SDZ02828.1"/>
    </source>
</evidence>
<dbReference type="Proteomes" id="UP000182902">
    <property type="component" value="Unassembled WGS sequence"/>
</dbReference>
<dbReference type="InterPro" id="IPR014352">
    <property type="entry name" value="FERM/acyl-CoA-bd_prot_sf"/>
</dbReference>
<feature type="domain" description="ACB" evidence="2">
    <location>
        <begin position="2"/>
        <end position="87"/>
    </location>
</feature>
<dbReference type="GO" id="GO:0000062">
    <property type="term" value="F:fatty-acyl-CoA binding"/>
    <property type="evidence" value="ECO:0007669"/>
    <property type="project" value="InterPro"/>
</dbReference>
<dbReference type="Gene3D" id="1.20.80.10">
    <property type="match status" value="1"/>
</dbReference>
<gene>
    <name evidence="3" type="ORF">HX810_09520</name>
    <name evidence="4" type="ORF">SAMN05216247_106302</name>
</gene>
<dbReference type="PROSITE" id="PS00880">
    <property type="entry name" value="ACB_1"/>
    <property type="match status" value="1"/>
</dbReference>
<keyword evidence="4" id="KW-0675">Receptor</keyword>
<reference evidence="3 6" key="2">
    <citation type="submission" date="2020-04" db="EMBL/GenBank/DDBJ databases">
        <title>Molecular characterization of pseudomonads from Agaricus bisporus reveal novel blotch 2 pathogens in Western Europe.</title>
        <authorList>
            <person name="Taparia T."/>
            <person name="Krijger M."/>
            <person name="Haynes E."/>
            <person name="Elpinstone J.G."/>
            <person name="Noble R."/>
            <person name="Van Der Wolf J."/>
        </authorList>
    </citation>
    <scope>NUCLEOTIDE SEQUENCE [LARGE SCALE GENOMIC DNA]</scope>
    <source>
        <strain evidence="3 6">IPO3765</strain>
    </source>
</reference>
<accession>A0A1H3PP63</accession>
<reference evidence="4 5" key="1">
    <citation type="submission" date="2016-10" db="EMBL/GenBank/DDBJ databases">
        <authorList>
            <person name="de Groot N.N."/>
        </authorList>
    </citation>
    <scope>NUCLEOTIDE SEQUENCE [LARGE SCALE GENOMIC DNA]</scope>
    <source>
        <strain evidence="4 5">ICMP 14252</strain>
    </source>
</reference>
<dbReference type="Proteomes" id="UP000561369">
    <property type="component" value="Unassembled WGS sequence"/>
</dbReference>
<keyword evidence="1" id="KW-0446">Lipid-binding</keyword>
<dbReference type="Pfam" id="PF00887">
    <property type="entry name" value="ACBP"/>
    <property type="match status" value="1"/>
</dbReference>
<name>A0A1H3PP63_9PSED</name>
<dbReference type="AlphaFoldDB" id="A0A1H3PP63"/>
<sequence length="88" mass="9763">MSSADFDSAVEAVTRLLKRPADDELVELYGLYKQSTQGDNNSARPGFTDSAGKAKWDAWNKLKGTPQHEAQEKYIELANSLINRESTS</sequence>
<dbReference type="InterPro" id="IPR000582">
    <property type="entry name" value="Acyl-CoA-binding_protein"/>
</dbReference>
<evidence type="ECO:0000313" key="3">
    <source>
        <dbReference type="EMBL" id="NWF07901.1"/>
    </source>
</evidence>
<dbReference type="SUPFAM" id="SSF47027">
    <property type="entry name" value="Acyl-CoA binding protein"/>
    <property type="match status" value="1"/>
</dbReference>
<dbReference type="PANTHER" id="PTHR23310:SF62">
    <property type="entry name" value="ACYL-COA BINDING PROTEIN 1, ISOFORM A"/>
    <property type="match status" value="1"/>
</dbReference>
<dbReference type="PANTHER" id="PTHR23310">
    <property type="entry name" value="ACYL-COA-BINDING PROTEIN, ACBP"/>
    <property type="match status" value="1"/>
</dbReference>
<dbReference type="EMBL" id="FNOX01000006">
    <property type="protein sequence ID" value="SDZ02828.1"/>
    <property type="molecule type" value="Genomic_DNA"/>
</dbReference>
<proteinExistence type="predicted"/>
<evidence type="ECO:0000256" key="1">
    <source>
        <dbReference type="ARBA" id="ARBA00023121"/>
    </source>
</evidence>
<dbReference type="RefSeq" id="WP_074854482.1">
    <property type="nucleotide sequence ID" value="NZ_FNOX01000006.1"/>
</dbReference>
<dbReference type="PROSITE" id="PS51228">
    <property type="entry name" value="ACB_2"/>
    <property type="match status" value="1"/>
</dbReference>
<dbReference type="InterPro" id="IPR035984">
    <property type="entry name" value="Acyl-CoA-binding_sf"/>
</dbReference>
<evidence type="ECO:0000259" key="2">
    <source>
        <dbReference type="PROSITE" id="PS51228"/>
    </source>
</evidence>
<evidence type="ECO:0000313" key="5">
    <source>
        <dbReference type="Proteomes" id="UP000182902"/>
    </source>
</evidence>
<evidence type="ECO:0000313" key="6">
    <source>
        <dbReference type="Proteomes" id="UP000561369"/>
    </source>
</evidence>